<dbReference type="Proteomes" id="UP000245469">
    <property type="component" value="Unassembled WGS sequence"/>
</dbReference>
<feature type="transmembrane region" description="Helical" evidence="1">
    <location>
        <begin position="183"/>
        <end position="200"/>
    </location>
</feature>
<sequence>MSAAAAARPEQLSVRRARRHPALLGVAVLFALAVLARATFSAWHPPLDQHIYDVADIRSHGPNTWLLMHALVGGPGVAVALTGLAVLVGVACPGRGSALAAVGGVLASLGGLAFCAAMAAEGVSWWYATADGVLPPAVGAEAMGAFAAHPLPIDVPALGGSLTAALGVLLLLGALWRAAVAPRWLVLSTAVLALITTLRLPTALVAAQAVAEAAALLALGWYALRAAGDHARSAGISPAQAPR</sequence>
<dbReference type="AlphaFoldDB" id="A0A316AF63"/>
<keyword evidence="1" id="KW-1133">Transmembrane helix</keyword>
<comment type="caution">
    <text evidence="2">The sequence shown here is derived from an EMBL/GenBank/DDBJ whole genome shotgun (WGS) entry which is preliminary data.</text>
</comment>
<keyword evidence="3" id="KW-1185">Reference proteome</keyword>
<proteinExistence type="predicted"/>
<feature type="transmembrane region" description="Helical" evidence="1">
    <location>
        <begin position="157"/>
        <end position="176"/>
    </location>
</feature>
<keyword evidence="1" id="KW-0472">Membrane</keyword>
<feature type="transmembrane region" description="Helical" evidence="1">
    <location>
        <begin position="98"/>
        <end position="120"/>
    </location>
</feature>
<organism evidence="2 3">
    <name type="scientific">Quadrisphaera granulorum</name>
    <dbReference type="NCBI Taxonomy" id="317664"/>
    <lineage>
        <taxon>Bacteria</taxon>
        <taxon>Bacillati</taxon>
        <taxon>Actinomycetota</taxon>
        <taxon>Actinomycetes</taxon>
        <taxon>Kineosporiales</taxon>
        <taxon>Kineosporiaceae</taxon>
        <taxon>Quadrisphaera</taxon>
    </lineage>
</organism>
<protein>
    <submittedName>
        <fullName evidence="2">Uncharacterized protein</fullName>
    </submittedName>
</protein>
<evidence type="ECO:0000313" key="3">
    <source>
        <dbReference type="Proteomes" id="UP000245469"/>
    </source>
</evidence>
<evidence type="ECO:0000256" key="1">
    <source>
        <dbReference type="SAM" id="Phobius"/>
    </source>
</evidence>
<name>A0A316AF63_9ACTN</name>
<gene>
    <name evidence="2" type="ORF">BXY45_101361</name>
</gene>
<feature type="transmembrane region" description="Helical" evidence="1">
    <location>
        <begin position="206"/>
        <end position="224"/>
    </location>
</feature>
<dbReference type="OrthoDB" id="10011384at2"/>
<reference evidence="2 3" key="1">
    <citation type="submission" date="2018-03" db="EMBL/GenBank/DDBJ databases">
        <title>Genomic Encyclopedia of Archaeal and Bacterial Type Strains, Phase II (KMG-II): from individual species to whole genera.</title>
        <authorList>
            <person name="Goeker M."/>
        </authorList>
    </citation>
    <scope>NUCLEOTIDE SEQUENCE [LARGE SCALE GENOMIC DNA]</scope>
    <source>
        <strain evidence="2 3">DSM 44889</strain>
    </source>
</reference>
<dbReference type="RefSeq" id="WP_109772544.1">
    <property type="nucleotide sequence ID" value="NZ_QGDQ01000001.1"/>
</dbReference>
<accession>A0A316AF63</accession>
<feature type="transmembrane region" description="Helical" evidence="1">
    <location>
        <begin position="65"/>
        <end position="91"/>
    </location>
</feature>
<dbReference type="EMBL" id="QGDQ01000001">
    <property type="protein sequence ID" value="PWJ56383.1"/>
    <property type="molecule type" value="Genomic_DNA"/>
</dbReference>
<keyword evidence="1" id="KW-0812">Transmembrane</keyword>
<evidence type="ECO:0000313" key="2">
    <source>
        <dbReference type="EMBL" id="PWJ56383.1"/>
    </source>
</evidence>